<feature type="chain" id="PRO_5039365456" evidence="2">
    <location>
        <begin position="35"/>
        <end position="267"/>
    </location>
</feature>
<protein>
    <submittedName>
        <fullName evidence="3">Uncharacterized protein</fullName>
    </submittedName>
</protein>
<comment type="caution">
    <text evidence="3">The sequence shown here is derived from an EMBL/GenBank/DDBJ whole genome shotgun (WGS) entry which is preliminary data.</text>
</comment>
<reference evidence="3 4" key="1">
    <citation type="submission" date="2018-11" db="EMBL/GenBank/DDBJ databases">
        <title>Sequencing the genomes of 1000 actinobacteria strains.</title>
        <authorList>
            <person name="Klenk H.-P."/>
        </authorList>
    </citation>
    <scope>NUCLEOTIDE SEQUENCE [LARGE SCALE GENOMIC DNA]</scope>
    <source>
        <strain evidence="3 4">DSM 9580</strain>
    </source>
</reference>
<dbReference type="AlphaFoldDB" id="A0A3N2AQN8"/>
<dbReference type="EMBL" id="RKHJ01000001">
    <property type="protein sequence ID" value="ROR65350.1"/>
    <property type="molecule type" value="Genomic_DNA"/>
</dbReference>
<keyword evidence="2" id="KW-0732">Signal</keyword>
<feature type="signal peptide" evidence="2">
    <location>
        <begin position="1"/>
        <end position="34"/>
    </location>
</feature>
<evidence type="ECO:0000313" key="3">
    <source>
        <dbReference type="EMBL" id="ROR65350.1"/>
    </source>
</evidence>
<name>A0A3N2AQN8_9MICO</name>
<feature type="region of interest" description="Disordered" evidence="1">
    <location>
        <begin position="30"/>
        <end position="88"/>
    </location>
</feature>
<proteinExistence type="predicted"/>
<keyword evidence="4" id="KW-1185">Reference proteome</keyword>
<organism evidence="3 4">
    <name type="scientific">Agrococcus jenensis</name>
    <dbReference type="NCBI Taxonomy" id="46353"/>
    <lineage>
        <taxon>Bacteria</taxon>
        <taxon>Bacillati</taxon>
        <taxon>Actinomycetota</taxon>
        <taxon>Actinomycetes</taxon>
        <taxon>Micrococcales</taxon>
        <taxon>Microbacteriaceae</taxon>
        <taxon>Agrococcus</taxon>
    </lineage>
</organism>
<dbReference type="PROSITE" id="PS51257">
    <property type="entry name" value="PROKAR_LIPOPROTEIN"/>
    <property type="match status" value="1"/>
</dbReference>
<sequence length="267" mass="27212">MHRRTPPLAPLAGAAGALVVVVATIASCSAPGAAAPPEPSMTTGAPTPATTAPALEPSADPTAAPSAVPTAEPSAEPTAAPTASAGSEQAFVTQIGNAAFEVPRGWTVRDESRVGLDHEAQDQWMNNVVLLDDSGRELLRYIDGAIDAQGQITAGWGMVEQRPIAAAIPDESGVPTAAASWWVEGEAGVQVFASVTLVPDGEAPWGIVPAGDARSAQFIADLSLLDACQQVVDVADAEACLESDDVAELMAVLATLEQHAVPRDAMP</sequence>
<evidence type="ECO:0000256" key="1">
    <source>
        <dbReference type="SAM" id="MobiDB-lite"/>
    </source>
</evidence>
<dbReference type="RefSeq" id="WP_170165519.1">
    <property type="nucleotide sequence ID" value="NZ_RKHJ01000001.1"/>
</dbReference>
<accession>A0A3N2AQN8</accession>
<evidence type="ECO:0000313" key="4">
    <source>
        <dbReference type="Proteomes" id="UP000275456"/>
    </source>
</evidence>
<dbReference type="Proteomes" id="UP000275456">
    <property type="component" value="Unassembled WGS sequence"/>
</dbReference>
<evidence type="ECO:0000256" key="2">
    <source>
        <dbReference type="SAM" id="SignalP"/>
    </source>
</evidence>
<feature type="compositionally biased region" description="Low complexity" evidence="1">
    <location>
        <begin position="40"/>
        <end position="88"/>
    </location>
</feature>
<gene>
    <name evidence="3" type="ORF">EDD26_0716</name>
</gene>